<dbReference type="RefSeq" id="WP_131828201.1">
    <property type="nucleotide sequence ID" value="NZ_CBCSDR010000008.1"/>
</dbReference>
<proteinExistence type="predicted"/>
<dbReference type="EMBL" id="CP067018">
    <property type="protein sequence ID" value="QQN60896.1"/>
    <property type="molecule type" value="Genomic_DNA"/>
</dbReference>
<reference evidence="1 2" key="1">
    <citation type="submission" date="2020-12" db="EMBL/GenBank/DDBJ databases">
        <title>FDA dAtabase for Regulatory Grade micrObial Sequences (FDA-ARGOS): Supporting development and validation of Infectious Disease Dx tests.</title>
        <authorList>
            <person name="Kerrigan L."/>
            <person name="Long C."/>
            <person name="Tallon L."/>
            <person name="Sadzewicz L."/>
            <person name="Zhao X."/>
            <person name="Boylan J."/>
            <person name="Ott S."/>
            <person name="Bowen H."/>
            <person name="Vavikolanu K."/>
            <person name="Mehta A."/>
            <person name="Aluvathingal J."/>
            <person name="Nadendla S."/>
            <person name="Yan Y."/>
            <person name="Sichtig H."/>
        </authorList>
    </citation>
    <scope>NUCLEOTIDE SEQUENCE [LARGE SCALE GENOMIC DNA]</scope>
    <source>
        <strain evidence="1 2">FDAARGOS_1031</strain>
    </source>
</reference>
<organism evidence="1 2">
    <name type="scientific">Elizabethkingia bruuniana</name>
    <dbReference type="NCBI Taxonomy" id="1756149"/>
    <lineage>
        <taxon>Bacteria</taxon>
        <taxon>Pseudomonadati</taxon>
        <taxon>Bacteroidota</taxon>
        <taxon>Flavobacteriia</taxon>
        <taxon>Flavobacteriales</taxon>
        <taxon>Weeksellaceae</taxon>
        <taxon>Elizabethkingia</taxon>
    </lineage>
</organism>
<dbReference type="Proteomes" id="UP000595426">
    <property type="component" value="Chromosome"/>
</dbReference>
<gene>
    <name evidence="1" type="ORF">I6H88_10105</name>
</gene>
<dbReference type="OrthoDB" id="9923521at2"/>
<name>A0A7T7ZZG6_9FLAO</name>
<sequence length="85" mass="9857">MTWREYQLRKLGYERNRKITAYVTRDIVYHSLVATGAIDPRKTSINSFRPLEGSKVVKASDKAKVSYEAAMKEYLNEVKTRNGEE</sequence>
<dbReference type="AlphaFoldDB" id="A0A7T7ZZG6"/>
<protein>
    <submittedName>
        <fullName evidence="1">Uncharacterized protein</fullName>
    </submittedName>
</protein>
<evidence type="ECO:0000313" key="1">
    <source>
        <dbReference type="EMBL" id="QQN60896.1"/>
    </source>
</evidence>
<keyword evidence="2" id="KW-1185">Reference proteome</keyword>
<accession>A0A7T7ZZG6</accession>
<evidence type="ECO:0000313" key="2">
    <source>
        <dbReference type="Proteomes" id="UP000595426"/>
    </source>
</evidence>
<dbReference type="GeneID" id="93135229"/>